<dbReference type="PANTHER" id="PTHR34108:SF1">
    <property type="entry name" value="SEPTUM SITE-DETERMINING PROTEIN MINC"/>
    <property type="match status" value="1"/>
</dbReference>
<dbReference type="SUPFAM" id="SSF75304">
    <property type="entry name" value="Amidase signature (AS) enzymes"/>
    <property type="match status" value="1"/>
</dbReference>
<evidence type="ECO:0000256" key="5">
    <source>
        <dbReference type="ARBA" id="ARBA00025606"/>
    </source>
</evidence>
<dbReference type="Gene3D" id="2.160.20.70">
    <property type="match status" value="1"/>
</dbReference>
<dbReference type="Pfam" id="PF03775">
    <property type="entry name" value="MinC_C"/>
    <property type="match status" value="1"/>
</dbReference>
<reference evidence="7 8" key="1">
    <citation type="journal article" date="2016" name="Environ. Microbiol.">
        <title>New Methyloceanibacter diversity from North Sea sediments includes methanotroph containing solely the soluble methane monooxygenase.</title>
        <authorList>
            <person name="Vekeman B."/>
            <person name="Kerckhof F.M."/>
            <person name="Cremers G."/>
            <person name="de Vos P."/>
            <person name="Vandamme P."/>
            <person name="Boon N."/>
            <person name="Op den Camp H.J."/>
            <person name="Heylen K."/>
        </authorList>
    </citation>
    <scope>NUCLEOTIDE SEQUENCE [LARGE SCALE GENOMIC DNA]</scope>
    <source>
        <strain evidence="7 8">R-67177</strain>
    </source>
</reference>
<evidence type="ECO:0000256" key="1">
    <source>
        <dbReference type="ARBA" id="ARBA00006291"/>
    </source>
</evidence>
<sequence>MADAAKVAAVACQYDEADSYARPAASPFAVEAAPNPLRVGVPEGPLPFFGDTAYESLYRAAIDRVASLGAEIVATGSIHIYGALRGRVLAGADGNQAAHIFCHRLAAELVAIDGYYRMAEDLPPSLLEKPAHAWLEDGILTIKALD</sequence>
<dbReference type="SUPFAM" id="SSF63848">
    <property type="entry name" value="Cell-division inhibitor MinC, C-terminal domain"/>
    <property type="match status" value="1"/>
</dbReference>
<evidence type="ECO:0000313" key="8">
    <source>
        <dbReference type="Proteomes" id="UP000095042"/>
    </source>
</evidence>
<evidence type="ECO:0000256" key="4">
    <source>
        <dbReference type="ARBA" id="ARBA00023306"/>
    </source>
</evidence>
<comment type="caution">
    <text evidence="7">The sequence shown here is derived from an EMBL/GenBank/DDBJ whole genome shotgun (WGS) entry which is preliminary data.</text>
</comment>
<dbReference type="GO" id="GO:0000917">
    <property type="term" value="P:division septum assembly"/>
    <property type="evidence" value="ECO:0007669"/>
    <property type="project" value="UniProtKB-KW"/>
</dbReference>
<dbReference type="InterPro" id="IPR005526">
    <property type="entry name" value="Septum_form_inhib_MinC_C"/>
</dbReference>
<evidence type="ECO:0000313" key="7">
    <source>
        <dbReference type="EMBL" id="ODS02764.1"/>
    </source>
</evidence>
<dbReference type="EMBL" id="LPWD01000236">
    <property type="protein sequence ID" value="ODS02764.1"/>
    <property type="molecule type" value="Genomic_DNA"/>
</dbReference>
<dbReference type="InterPro" id="IPR036145">
    <property type="entry name" value="MinC_C_sf"/>
</dbReference>
<keyword evidence="2" id="KW-0132">Cell division</keyword>
<protein>
    <recommendedName>
        <fullName evidence="6">Septum formation inhibitor MinC C-terminal domain-containing protein</fullName>
    </recommendedName>
</protein>
<keyword evidence="3" id="KW-0717">Septation</keyword>
<dbReference type="GO" id="GO:1901891">
    <property type="term" value="P:regulation of cell septum assembly"/>
    <property type="evidence" value="ECO:0007669"/>
    <property type="project" value="InterPro"/>
</dbReference>
<evidence type="ECO:0000259" key="6">
    <source>
        <dbReference type="Pfam" id="PF03775"/>
    </source>
</evidence>
<name>A0A1E3WAB5_9HYPH</name>
<dbReference type="InterPro" id="IPR016098">
    <property type="entry name" value="CAP/MinC_C"/>
</dbReference>
<comment type="similarity">
    <text evidence="1">Belongs to the MinC family.</text>
</comment>
<gene>
    <name evidence="7" type="ORF">AUC71_13545</name>
</gene>
<dbReference type="PANTHER" id="PTHR34108">
    <property type="entry name" value="SEPTUM SITE-DETERMINING PROTEIN MINC"/>
    <property type="match status" value="1"/>
</dbReference>
<feature type="domain" description="Septum formation inhibitor MinC C-terminal" evidence="6">
    <location>
        <begin position="68"/>
        <end position="142"/>
    </location>
</feature>
<dbReference type="Proteomes" id="UP000095042">
    <property type="component" value="Unassembled WGS sequence"/>
</dbReference>
<keyword evidence="4" id="KW-0131">Cell cycle</keyword>
<evidence type="ECO:0000256" key="2">
    <source>
        <dbReference type="ARBA" id="ARBA00022618"/>
    </source>
</evidence>
<dbReference type="GO" id="GO:0000902">
    <property type="term" value="P:cell morphogenesis"/>
    <property type="evidence" value="ECO:0007669"/>
    <property type="project" value="InterPro"/>
</dbReference>
<dbReference type="InterPro" id="IPR013033">
    <property type="entry name" value="MinC"/>
</dbReference>
<keyword evidence="8" id="KW-1185">Reference proteome</keyword>
<organism evidence="7 8">
    <name type="scientific">Methyloceanibacter marginalis</name>
    <dbReference type="NCBI Taxonomy" id="1774971"/>
    <lineage>
        <taxon>Bacteria</taxon>
        <taxon>Pseudomonadati</taxon>
        <taxon>Pseudomonadota</taxon>
        <taxon>Alphaproteobacteria</taxon>
        <taxon>Hyphomicrobiales</taxon>
        <taxon>Hyphomicrobiaceae</taxon>
        <taxon>Methyloceanibacter</taxon>
    </lineage>
</organism>
<dbReference type="InterPro" id="IPR036928">
    <property type="entry name" value="AS_sf"/>
</dbReference>
<proteinExistence type="inferred from homology"/>
<evidence type="ECO:0000256" key="3">
    <source>
        <dbReference type="ARBA" id="ARBA00023210"/>
    </source>
</evidence>
<comment type="function">
    <text evidence="5">Cell division inhibitor that blocks the formation of polar Z ring septums. Rapidly oscillates between the poles of the cell to destabilize FtsZ filaments that have formed before they mature into polar Z rings. Prevents FtsZ polymerization.</text>
</comment>
<dbReference type="AlphaFoldDB" id="A0A1E3WAB5"/>
<accession>A0A1E3WAB5</accession>